<keyword evidence="9" id="KW-1185">Reference proteome</keyword>
<evidence type="ECO:0000256" key="7">
    <source>
        <dbReference type="SAM" id="Phobius"/>
    </source>
</evidence>
<dbReference type="InterPro" id="IPR029248">
    <property type="entry name" value="TMEM107"/>
</dbReference>
<evidence type="ECO:0000313" key="8">
    <source>
        <dbReference type="EMBL" id="PNH12981.1"/>
    </source>
</evidence>
<feature type="transmembrane region" description="Helical" evidence="7">
    <location>
        <begin position="92"/>
        <end position="111"/>
    </location>
</feature>
<dbReference type="PANTHER" id="PTHR34341">
    <property type="entry name" value="TRANSMEMBRANE PROTEIN 107"/>
    <property type="match status" value="1"/>
</dbReference>
<protein>
    <recommendedName>
        <fullName evidence="2">Transmembrane protein 107</fullName>
    </recommendedName>
</protein>
<dbReference type="GO" id="GO:1905515">
    <property type="term" value="P:non-motile cilium assembly"/>
    <property type="evidence" value="ECO:0007669"/>
    <property type="project" value="TreeGrafter"/>
</dbReference>
<evidence type="ECO:0000256" key="1">
    <source>
        <dbReference type="ARBA" id="ARBA00004141"/>
    </source>
</evidence>
<dbReference type="AlphaFoldDB" id="A0A2J8AKD4"/>
<name>A0A2J8AKD4_9CHLO</name>
<dbReference type="Pfam" id="PF14995">
    <property type="entry name" value="TMEM107"/>
    <property type="match status" value="1"/>
</dbReference>
<keyword evidence="3 7" id="KW-0812">Transmembrane</keyword>
<evidence type="ECO:0000256" key="2">
    <source>
        <dbReference type="ARBA" id="ARBA00015652"/>
    </source>
</evidence>
<dbReference type="OrthoDB" id="2114471at2759"/>
<evidence type="ECO:0000256" key="4">
    <source>
        <dbReference type="ARBA" id="ARBA00022794"/>
    </source>
</evidence>
<feature type="transmembrane region" description="Helical" evidence="7">
    <location>
        <begin position="117"/>
        <end position="142"/>
    </location>
</feature>
<evidence type="ECO:0000256" key="3">
    <source>
        <dbReference type="ARBA" id="ARBA00022692"/>
    </source>
</evidence>
<comment type="subcellular location">
    <subcellularLocation>
        <location evidence="1">Membrane</location>
        <topology evidence="1">Multi-pass membrane protein</topology>
    </subcellularLocation>
</comment>
<reference evidence="8 9" key="1">
    <citation type="journal article" date="2017" name="Mol. Biol. Evol.">
        <title>The 4-celled Tetrabaena socialis nuclear genome reveals the essential components for genetic control of cell number at the origin of multicellularity in the volvocine lineage.</title>
        <authorList>
            <person name="Featherston J."/>
            <person name="Arakaki Y."/>
            <person name="Hanschen E.R."/>
            <person name="Ferris P.J."/>
            <person name="Michod R.E."/>
            <person name="Olson B.J.S.C."/>
            <person name="Nozaki H."/>
            <person name="Durand P.M."/>
        </authorList>
    </citation>
    <scope>NUCLEOTIDE SEQUENCE [LARGE SCALE GENOMIC DNA]</scope>
    <source>
        <strain evidence="8 9">NIES-571</strain>
    </source>
</reference>
<evidence type="ECO:0000313" key="9">
    <source>
        <dbReference type="Proteomes" id="UP000236333"/>
    </source>
</evidence>
<dbReference type="EMBL" id="PGGS01000001">
    <property type="protein sequence ID" value="PNH12981.1"/>
    <property type="molecule type" value="Genomic_DNA"/>
</dbReference>
<dbReference type="GO" id="GO:0036038">
    <property type="term" value="C:MKS complex"/>
    <property type="evidence" value="ECO:0007669"/>
    <property type="project" value="TreeGrafter"/>
</dbReference>
<gene>
    <name evidence="8" type="ORF">TSOC_000055</name>
</gene>
<dbReference type="GO" id="GO:0016020">
    <property type="term" value="C:membrane"/>
    <property type="evidence" value="ECO:0007669"/>
    <property type="project" value="UniProtKB-SubCell"/>
</dbReference>
<feature type="transmembrane region" description="Helical" evidence="7">
    <location>
        <begin position="63"/>
        <end position="85"/>
    </location>
</feature>
<dbReference type="PANTHER" id="PTHR34341:SF1">
    <property type="entry name" value="TRANSMEMBRANE PROTEIN 107"/>
    <property type="match status" value="1"/>
</dbReference>
<sequence>MAPFRPEEVTLPTRFLCTTAHLIAVLTVFFDVEAFVSQAEQIDPATSTNHADLELFDNRKKQVSGICYAAFACFGIDYIALFLGISMFFPPMMAFNIICHFGGTVLTVLLYTDGWSFASFVAFFIIFNALPAVVELFMLVFVTRFSFFKF</sequence>
<dbReference type="Proteomes" id="UP000236333">
    <property type="component" value="Unassembled WGS sequence"/>
</dbReference>
<keyword evidence="5 7" id="KW-1133">Transmembrane helix</keyword>
<comment type="caution">
    <text evidence="8">The sequence shown here is derived from an EMBL/GenBank/DDBJ whole genome shotgun (WGS) entry which is preliminary data.</text>
</comment>
<evidence type="ECO:0000256" key="5">
    <source>
        <dbReference type="ARBA" id="ARBA00022989"/>
    </source>
</evidence>
<proteinExistence type="predicted"/>
<dbReference type="GO" id="GO:1904491">
    <property type="term" value="P:protein localization to ciliary transition zone"/>
    <property type="evidence" value="ECO:0007669"/>
    <property type="project" value="TreeGrafter"/>
</dbReference>
<keyword evidence="4" id="KW-0970">Cilium biogenesis/degradation</keyword>
<accession>A0A2J8AKD4</accession>
<organism evidence="8 9">
    <name type="scientific">Tetrabaena socialis</name>
    <dbReference type="NCBI Taxonomy" id="47790"/>
    <lineage>
        <taxon>Eukaryota</taxon>
        <taxon>Viridiplantae</taxon>
        <taxon>Chlorophyta</taxon>
        <taxon>core chlorophytes</taxon>
        <taxon>Chlorophyceae</taxon>
        <taxon>CS clade</taxon>
        <taxon>Chlamydomonadales</taxon>
        <taxon>Tetrabaenaceae</taxon>
        <taxon>Tetrabaena</taxon>
    </lineage>
</organism>
<keyword evidence="6 7" id="KW-0472">Membrane</keyword>
<evidence type="ECO:0000256" key="6">
    <source>
        <dbReference type="ARBA" id="ARBA00023136"/>
    </source>
</evidence>